<keyword evidence="2" id="KW-1185">Reference proteome</keyword>
<accession>A0AC61DGE5</accession>
<evidence type="ECO:0000313" key="1">
    <source>
        <dbReference type="EMBL" id="PHV72078.1"/>
    </source>
</evidence>
<gene>
    <name evidence="1" type="ORF">CS063_00950</name>
</gene>
<evidence type="ECO:0000313" key="2">
    <source>
        <dbReference type="Proteomes" id="UP000224460"/>
    </source>
</evidence>
<dbReference type="EMBL" id="PEDL01000001">
    <property type="protein sequence ID" value="PHV72078.1"/>
    <property type="molecule type" value="Genomic_DNA"/>
</dbReference>
<name>A0AC61DGE5_9FIRM</name>
<organism evidence="1 2">
    <name type="scientific">Sporanaerobium hydrogeniformans</name>
    <dbReference type="NCBI Taxonomy" id="3072179"/>
    <lineage>
        <taxon>Bacteria</taxon>
        <taxon>Bacillati</taxon>
        <taxon>Bacillota</taxon>
        <taxon>Clostridia</taxon>
        <taxon>Lachnospirales</taxon>
        <taxon>Lachnospiraceae</taxon>
        <taxon>Sporanaerobium</taxon>
    </lineage>
</organism>
<sequence>MVYSDKEGMRMGKKIKVKPGKAQSMMGFFVGIVFCGIGLFIVIPTFGAFGIFWAIIAVIITVTNGINAFSEKGIATHSIEIEDTDKVVKQEESIESRLEKLKNLYQQNLITVEEYEKKKDQLLQEL</sequence>
<dbReference type="Proteomes" id="UP000224460">
    <property type="component" value="Unassembled WGS sequence"/>
</dbReference>
<reference evidence="1" key="1">
    <citation type="submission" date="2017-10" db="EMBL/GenBank/DDBJ databases">
        <title>Genome sequence of cellulolytic Lachnospiraceae bacterium XHS1971 isolated from hotspring sediment.</title>
        <authorList>
            <person name="Vasudevan G."/>
            <person name="Joshi A.J."/>
            <person name="Hivarkar S."/>
            <person name="Lanjekar V.B."/>
            <person name="Dhakephalkar P.K."/>
            <person name="Dagar S."/>
        </authorList>
    </citation>
    <scope>NUCLEOTIDE SEQUENCE</scope>
    <source>
        <strain evidence="1">XHS1971</strain>
    </source>
</reference>
<comment type="caution">
    <text evidence="1">The sequence shown here is derived from an EMBL/GenBank/DDBJ whole genome shotgun (WGS) entry which is preliminary data.</text>
</comment>
<protein>
    <submittedName>
        <fullName evidence="1">Uncharacterized protein</fullName>
    </submittedName>
</protein>
<proteinExistence type="predicted"/>